<protein>
    <recommendedName>
        <fullName evidence="6">Enoyl reductase (ER) domain-containing protein</fullName>
    </recommendedName>
</protein>
<evidence type="ECO:0000259" key="6">
    <source>
        <dbReference type="SMART" id="SM00829"/>
    </source>
</evidence>
<evidence type="ECO:0000256" key="1">
    <source>
        <dbReference type="ARBA" id="ARBA00004173"/>
    </source>
</evidence>
<dbReference type="SMART" id="SM00829">
    <property type="entry name" value="PKS_ER"/>
    <property type="match status" value="1"/>
</dbReference>
<dbReference type="Proteomes" id="UP000095300">
    <property type="component" value="Unassembled WGS sequence"/>
</dbReference>
<evidence type="ECO:0000313" key="7">
    <source>
        <dbReference type="EnsemblMetazoa" id="SCAU001317-PA"/>
    </source>
</evidence>
<comment type="subcellular location">
    <subcellularLocation>
        <location evidence="1">Mitochondrion</location>
    </subcellularLocation>
</comment>
<dbReference type="InterPro" id="IPR036291">
    <property type="entry name" value="NAD(P)-bd_dom_sf"/>
</dbReference>
<dbReference type="EnsemblMetazoa" id="SCAU001317-RA">
    <property type="protein sequence ID" value="SCAU001317-PA"/>
    <property type="gene ID" value="SCAU001317"/>
</dbReference>
<dbReference type="InterPro" id="IPR013154">
    <property type="entry name" value="ADH-like_N"/>
</dbReference>
<comment type="similarity">
    <text evidence="2">Belongs to the zinc-containing alcohol dehydrogenase family. Quinone oxidoreductase subfamily.</text>
</comment>
<keyword evidence="3" id="KW-0809">Transit peptide</keyword>
<keyword evidence="4" id="KW-0560">Oxidoreductase</keyword>
<evidence type="ECO:0000256" key="4">
    <source>
        <dbReference type="ARBA" id="ARBA00023002"/>
    </source>
</evidence>
<dbReference type="PANTHER" id="PTHR11695">
    <property type="entry name" value="ALCOHOL DEHYDROGENASE RELATED"/>
    <property type="match status" value="1"/>
</dbReference>
<dbReference type="GO" id="GO:0005739">
    <property type="term" value="C:mitochondrion"/>
    <property type="evidence" value="ECO:0007669"/>
    <property type="project" value="UniProtKB-SubCell"/>
</dbReference>
<keyword evidence="8" id="KW-1185">Reference proteome</keyword>
<dbReference type="GO" id="GO:0016491">
    <property type="term" value="F:oxidoreductase activity"/>
    <property type="evidence" value="ECO:0007669"/>
    <property type="project" value="UniProtKB-KW"/>
</dbReference>
<reference evidence="7" key="1">
    <citation type="submission" date="2020-05" db="UniProtKB">
        <authorList>
            <consortium name="EnsemblMetazoa"/>
        </authorList>
    </citation>
    <scope>IDENTIFICATION</scope>
    <source>
        <strain evidence="7">USDA</strain>
    </source>
</reference>
<dbReference type="InterPro" id="IPR011032">
    <property type="entry name" value="GroES-like_sf"/>
</dbReference>
<evidence type="ECO:0000313" key="8">
    <source>
        <dbReference type="Proteomes" id="UP000095300"/>
    </source>
</evidence>
<evidence type="ECO:0000256" key="2">
    <source>
        <dbReference type="ARBA" id="ARBA00010371"/>
    </source>
</evidence>
<dbReference type="AlphaFoldDB" id="A0A1I8NR58"/>
<dbReference type="InterPro" id="IPR020843">
    <property type="entry name" value="ER"/>
</dbReference>
<dbReference type="CDD" id="cd08248">
    <property type="entry name" value="RTN4I1"/>
    <property type="match status" value="1"/>
</dbReference>
<dbReference type="KEGG" id="scac:106087061"/>
<dbReference type="OrthoDB" id="48317at2759"/>
<dbReference type="InterPro" id="IPR037397">
    <property type="entry name" value="RTN4IP1"/>
</dbReference>
<proteinExistence type="inferred from homology"/>
<organism evidence="7 8">
    <name type="scientific">Stomoxys calcitrans</name>
    <name type="common">Stable fly</name>
    <name type="synonym">Conops calcitrans</name>
    <dbReference type="NCBI Taxonomy" id="35570"/>
    <lineage>
        <taxon>Eukaryota</taxon>
        <taxon>Metazoa</taxon>
        <taxon>Ecdysozoa</taxon>
        <taxon>Arthropoda</taxon>
        <taxon>Hexapoda</taxon>
        <taxon>Insecta</taxon>
        <taxon>Pterygota</taxon>
        <taxon>Neoptera</taxon>
        <taxon>Endopterygota</taxon>
        <taxon>Diptera</taxon>
        <taxon>Brachycera</taxon>
        <taxon>Muscomorpha</taxon>
        <taxon>Muscoidea</taxon>
        <taxon>Muscidae</taxon>
        <taxon>Stomoxys</taxon>
    </lineage>
</organism>
<dbReference type="SUPFAM" id="SSF51735">
    <property type="entry name" value="NAD(P)-binding Rossmann-fold domains"/>
    <property type="match status" value="1"/>
</dbReference>
<dbReference type="SUPFAM" id="SSF50129">
    <property type="entry name" value="GroES-like"/>
    <property type="match status" value="1"/>
</dbReference>
<dbReference type="VEuPathDB" id="VectorBase:SCAU001317"/>
<dbReference type="Gene3D" id="3.90.180.10">
    <property type="entry name" value="Medium-chain alcohol dehydrogenases, catalytic domain"/>
    <property type="match status" value="1"/>
</dbReference>
<dbReference type="Gene3D" id="3.40.50.720">
    <property type="entry name" value="NAD(P)-binding Rossmann-like Domain"/>
    <property type="match status" value="1"/>
</dbReference>
<evidence type="ECO:0000256" key="5">
    <source>
        <dbReference type="ARBA" id="ARBA00023128"/>
    </source>
</evidence>
<evidence type="ECO:0000256" key="3">
    <source>
        <dbReference type="ARBA" id="ARBA00022946"/>
    </source>
</evidence>
<name>A0A1I8NR58_STOCA</name>
<accession>A0A1I8NR58</accession>
<sequence length="410" mass="44507">MLLKSLKGLRNLPNSVRHVASATKSYSAVAYDPAHTKDVAAVEPKSRLKMKGWQIHSYGDIEELQLSHKLKMPQIKQADQCLVKVLSTTVNPIDVAMLGGYGATLLSVMRCQSDSIEFPLTLGREFCGVLVQKGMNVNSSKLPLGQRVWGVVPVQSPQGSHAEYVTVPQYCLTAAPVNLNDEEAASVLYAGLTAWSGLYITANVGGLCGTISSTGGHGGSNKRVLVLGGSGSVGSLALQMLKAQGFQLVATCSEDARELVQNQGADVVVDYKNPVEMETLRSYAPYDVVLDCSGQGPKGAELLNFKYQQYVTFSSPVLKNIDSSGMFLGLLKNVGNLLETNVKSFTEQKGSVKWGFFTPAPQGIEFLKQLVERRKMLPLIESTFKFEQMPEAFQKVKNGHLRGKVVVNMQ</sequence>
<dbReference type="Pfam" id="PF08240">
    <property type="entry name" value="ADH_N"/>
    <property type="match status" value="1"/>
</dbReference>
<dbReference type="FunFam" id="3.40.50.720:FF:000147">
    <property type="entry name" value="Reticulon-4-interacting protein 1 homolog, mitochondrial"/>
    <property type="match status" value="1"/>
</dbReference>
<feature type="domain" description="Enoyl reductase (ER)" evidence="6">
    <location>
        <begin position="59"/>
        <end position="407"/>
    </location>
</feature>
<dbReference type="STRING" id="35570.A0A1I8NR58"/>
<dbReference type="InterPro" id="IPR050700">
    <property type="entry name" value="YIM1/Zinc_Alcohol_DH_Fams"/>
</dbReference>
<gene>
    <name evidence="7" type="primary">106087061</name>
</gene>
<dbReference type="PANTHER" id="PTHR11695:SF294">
    <property type="entry name" value="RETICULON-4-INTERACTING PROTEIN 1, MITOCHONDRIAL"/>
    <property type="match status" value="1"/>
</dbReference>
<keyword evidence="5" id="KW-0496">Mitochondrion</keyword>
<dbReference type="Pfam" id="PF13602">
    <property type="entry name" value="ADH_zinc_N_2"/>
    <property type="match status" value="1"/>
</dbReference>